<accession>A0A2P2P650</accession>
<protein>
    <submittedName>
        <fullName evidence="2">Uncharacterized protein</fullName>
    </submittedName>
</protein>
<dbReference type="AlphaFoldDB" id="A0A2P2P650"/>
<dbReference type="EMBL" id="GGEC01069734">
    <property type="protein sequence ID" value="MBX50218.1"/>
    <property type="molecule type" value="Transcribed_RNA"/>
</dbReference>
<evidence type="ECO:0000313" key="2">
    <source>
        <dbReference type="EMBL" id="MBX50218.1"/>
    </source>
</evidence>
<name>A0A2P2P650_RHIMU</name>
<organism evidence="2">
    <name type="scientific">Rhizophora mucronata</name>
    <name type="common">Asiatic mangrove</name>
    <dbReference type="NCBI Taxonomy" id="61149"/>
    <lineage>
        <taxon>Eukaryota</taxon>
        <taxon>Viridiplantae</taxon>
        <taxon>Streptophyta</taxon>
        <taxon>Embryophyta</taxon>
        <taxon>Tracheophyta</taxon>
        <taxon>Spermatophyta</taxon>
        <taxon>Magnoliopsida</taxon>
        <taxon>eudicotyledons</taxon>
        <taxon>Gunneridae</taxon>
        <taxon>Pentapetalae</taxon>
        <taxon>rosids</taxon>
        <taxon>fabids</taxon>
        <taxon>Malpighiales</taxon>
        <taxon>Rhizophoraceae</taxon>
        <taxon>Rhizophora</taxon>
    </lineage>
</organism>
<sequence length="44" mass="5158">MVLSFTFLTHILIFQSLNFLLLSLAFVFLRPYCRLLSQSSSLNY</sequence>
<keyword evidence="1" id="KW-0812">Transmembrane</keyword>
<keyword evidence="1" id="KW-1133">Transmembrane helix</keyword>
<reference evidence="2" key="1">
    <citation type="submission" date="2018-02" db="EMBL/GenBank/DDBJ databases">
        <title>Rhizophora mucronata_Transcriptome.</title>
        <authorList>
            <person name="Meera S.P."/>
            <person name="Sreeshan A."/>
            <person name="Augustine A."/>
        </authorList>
    </citation>
    <scope>NUCLEOTIDE SEQUENCE</scope>
    <source>
        <tissue evidence="2">Leaf</tissue>
    </source>
</reference>
<proteinExistence type="predicted"/>
<keyword evidence="1" id="KW-0472">Membrane</keyword>
<feature type="transmembrane region" description="Helical" evidence="1">
    <location>
        <begin position="6"/>
        <end position="29"/>
    </location>
</feature>
<evidence type="ECO:0000256" key="1">
    <source>
        <dbReference type="SAM" id="Phobius"/>
    </source>
</evidence>